<keyword evidence="1" id="KW-0812">Transmembrane</keyword>
<name>A0A0A0KJP2_CUCSA</name>
<gene>
    <name evidence="2" type="ORF">Csa_5G137410</name>
</gene>
<dbReference type="EMBL" id="CM002926">
    <property type="protein sequence ID" value="KGN49808.1"/>
    <property type="molecule type" value="Genomic_DNA"/>
</dbReference>
<dbReference type="AlphaFoldDB" id="A0A0A0KJP2"/>
<feature type="transmembrane region" description="Helical" evidence="1">
    <location>
        <begin position="118"/>
        <end position="138"/>
    </location>
</feature>
<organism evidence="2 3">
    <name type="scientific">Cucumis sativus</name>
    <name type="common">Cucumber</name>
    <dbReference type="NCBI Taxonomy" id="3659"/>
    <lineage>
        <taxon>Eukaryota</taxon>
        <taxon>Viridiplantae</taxon>
        <taxon>Streptophyta</taxon>
        <taxon>Embryophyta</taxon>
        <taxon>Tracheophyta</taxon>
        <taxon>Spermatophyta</taxon>
        <taxon>Magnoliopsida</taxon>
        <taxon>eudicotyledons</taxon>
        <taxon>Gunneridae</taxon>
        <taxon>Pentapetalae</taxon>
        <taxon>rosids</taxon>
        <taxon>fabids</taxon>
        <taxon>Cucurbitales</taxon>
        <taxon>Cucurbitaceae</taxon>
        <taxon>Benincaseae</taxon>
        <taxon>Cucumis</taxon>
    </lineage>
</organism>
<protein>
    <submittedName>
        <fullName evidence="2">Uncharacterized protein</fullName>
    </submittedName>
</protein>
<reference evidence="2 3" key="2">
    <citation type="journal article" date="2009" name="PLoS ONE">
        <title>An integrated genetic and cytogenetic map of the cucumber genome.</title>
        <authorList>
            <person name="Ren Y."/>
            <person name="Zhang Z."/>
            <person name="Liu J."/>
            <person name="Staub J.E."/>
            <person name="Han Y."/>
            <person name="Cheng Z."/>
            <person name="Li X."/>
            <person name="Lu J."/>
            <person name="Miao H."/>
            <person name="Kang H."/>
            <person name="Xie B."/>
            <person name="Gu X."/>
            <person name="Wang X."/>
            <person name="Du Y."/>
            <person name="Jin W."/>
            <person name="Huang S."/>
        </authorList>
    </citation>
    <scope>NUCLEOTIDE SEQUENCE [LARGE SCALE GENOMIC DNA]</scope>
    <source>
        <strain evidence="3">cv. 9930</strain>
    </source>
</reference>
<feature type="transmembrane region" description="Helical" evidence="1">
    <location>
        <begin position="86"/>
        <end position="106"/>
    </location>
</feature>
<keyword evidence="1" id="KW-0472">Membrane</keyword>
<keyword evidence="1" id="KW-1133">Transmembrane helix</keyword>
<reference evidence="2 3" key="3">
    <citation type="journal article" date="2010" name="BMC Genomics">
        <title>Transcriptome sequencing and comparative analysis of cucumber flowers with different sex types.</title>
        <authorList>
            <person name="Guo S."/>
            <person name="Zheng Y."/>
            <person name="Joung J.G."/>
            <person name="Liu S."/>
            <person name="Zhang Z."/>
            <person name="Crasta O.R."/>
            <person name="Sobral B.W."/>
            <person name="Xu Y."/>
            <person name="Huang S."/>
            <person name="Fei Z."/>
        </authorList>
    </citation>
    <scope>NUCLEOTIDE SEQUENCE [LARGE SCALE GENOMIC DNA]</scope>
    <source>
        <strain evidence="3">cv. 9930</strain>
    </source>
</reference>
<dbReference type="Gramene" id="KGN49808">
    <property type="protein sequence ID" value="KGN49808"/>
    <property type="gene ID" value="Csa_5G137410"/>
</dbReference>
<proteinExistence type="predicted"/>
<reference evidence="2 3" key="1">
    <citation type="journal article" date="2009" name="Nat. Genet.">
        <title>The genome of the cucumber, Cucumis sativus L.</title>
        <authorList>
            <person name="Huang S."/>
            <person name="Li R."/>
            <person name="Zhang Z."/>
            <person name="Li L."/>
            <person name="Gu X."/>
            <person name="Fan W."/>
            <person name="Lucas W.J."/>
            <person name="Wang X."/>
            <person name="Xie B."/>
            <person name="Ni P."/>
            <person name="Ren Y."/>
            <person name="Zhu H."/>
            <person name="Li J."/>
            <person name="Lin K."/>
            <person name="Jin W."/>
            <person name="Fei Z."/>
            <person name="Li G."/>
            <person name="Staub J."/>
            <person name="Kilian A."/>
            <person name="van der Vossen E.A."/>
            <person name="Wu Y."/>
            <person name="Guo J."/>
            <person name="He J."/>
            <person name="Jia Z."/>
            <person name="Ren Y."/>
            <person name="Tian G."/>
            <person name="Lu Y."/>
            <person name="Ruan J."/>
            <person name="Qian W."/>
            <person name="Wang M."/>
            <person name="Huang Q."/>
            <person name="Li B."/>
            <person name="Xuan Z."/>
            <person name="Cao J."/>
            <person name="Asan"/>
            <person name="Wu Z."/>
            <person name="Zhang J."/>
            <person name="Cai Q."/>
            <person name="Bai Y."/>
            <person name="Zhao B."/>
            <person name="Han Y."/>
            <person name="Li Y."/>
            <person name="Li X."/>
            <person name="Wang S."/>
            <person name="Shi Q."/>
            <person name="Liu S."/>
            <person name="Cho W.K."/>
            <person name="Kim J.Y."/>
            <person name="Xu Y."/>
            <person name="Heller-Uszynska K."/>
            <person name="Miao H."/>
            <person name="Cheng Z."/>
            <person name="Zhang S."/>
            <person name="Wu J."/>
            <person name="Yang Y."/>
            <person name="Kang H."/>
            <person name="Li M."/>
            <person name="Liang H."/>
            <person name="Ren X."/>
            <person name="Shi Z."/>
            <person name="Wen M."/>
            <person name="Jian M."/>
            <person name="Yang H."/>
            <person name="Zhang G."/>
            <person name="Yang Z."/>
            <person name="Chen R."/>
            <person name="Liu S."/>
            <person name="Li J."/>
            <person name="Ma L."/>
            <person name="Liu H."/>
            <person name="Zhou Y."/>
            <person name="Zhao J."/>
            <person name="Fang X."/>
            <person name="Li G."/>
            <person name="Fang L."/>
            <person name="Li Y."/>
            <person name="Liu D."/>
            <person name="Zheng H."/>
            <person name="Zhang Y."/>
            <person name="Qin N."/>
            <person name="Li Z."/>
            <person name="Yang G."/>
            <person name="Yang S."/>
            <person name="Bolund L."/>
            <person name="Kristiansen K."/>
            <person name="Zheng H."/>
            <person name="Li S."/>
            <person name="Zhang X."/>
            <person name="Yang H."/>
            <person name="Wang J."/>
            <person name="Sun R."/>
            <person name="Zhang B."/>
            <person name="Jiang S."/>
            <person name="Wang J."/>
            <person name="Du Y."/>
            <person name="Li S."/>
        </authorList>
    </citation>
    <scope>NUCLEOTIDE SEQUENCE [LARGE SCALE GENOMIC DNA]</scope>
    <source>
        <strain evidence="3">cv. 9930</strain>
    </source>
</reference>
<evidence type="ECO:0000313" key="2">
    <source>
        <dbReference type="EMBL" id="KGN49808.1"/>
    </source>
</evidence>
<dbReference type="Proteomes" id="UP000029981">
    <property type="component" value="Chromosome 5"/>
</dbReference>
<dbReference type="OMA" id="WICWVAC"/>
<keyword evidence="3" id="KW-1185">Reference proteome</keyword>
<accession>A0A0A0KJP2</accession>
<feature type="transmembrane region" description="Helical" evidence="1">
    <location>
        <begin position="62"/>
        <end position="80"/>
    </location>
</feature>
<evidence type="ECO:0000313" key="3">
    <source>
        <dbReference type="Proteomes" id="UP000029981"/>
    </source>
</evidence>
<reference evidence="2 3" key="4">
    <citation type="journal article" date="2011" name="BMC Genomics">
        <title>RNA-Seq improves annotation of protein-coding genes in the cucumber genome.</title>
        <authorList>
            <person name="Li Z."/>
            <person name="Zhang Z."/>
            <person name="Yan P."/>
            <person name="Huang S."/>
            <person name="Fei Z."/>
            <person name="Lin K."/>
        </authorList>
    </citation>
    <scope>NUCLEOTIDE SEQUENCE [LARGE SCALE GENOMIC DNA]</scope>
    <source>
        <strain evidence="3">cv. 9930</strain>
    </source>
</reference>
<feature type="transmembrane region" description="Helical" evidence="1">
    <location>
        <begin position="144"/>
        <end position="163"/>
    </location>
</feature>
<evidence type="ECO:0000256" key="1">
    <source>
        <dbReference type="SAM" id="Phobius"/>
    </source>
</evidence>
<sequence>MASTSHQTSLDMSAFSSFIRTISQRNYGLGCCCTPSNCLPVFIRMQQSPQATADSSQKLGKIILSLSFQAVLALFISSPPTSPPPLLIHFFAAAVFISFAVSFAALFLHNSFPRTAHLFEKVGALFSAFGVCFIASFLLVHQNFAWICWVACTFSIIVFALSFK</sequence>